<dbReference type="PANTHER" id="PTHR36452">
    <property type="entry name" value="CHROMOSOME 12, WHOLE GENOME SHOTGUN SEQUENCE"/>
    <property type="match status" value="1"/>
</dbReference>
<dbReference type="Pfam" id="PF09365">
    <property type="entry name" value="DUF2461"/>
    <property type="match status" value="1"/>
</dbReference>
<reference evidence="2" key="1">
    <citation type="journal article" date="2019" name="Int. J. Syst. Evol. Microbiol.">
        <title>The Global Catalogue of Microorganisms (GCM) 10K type strain sequencing project: providing services to taxonomists for standard genome sequencing and annotation.</title>
        <authorList>
            <consortium name="The Broad Institute Genomics Platform"/>
            <consortium name="The Broad Institute Genome Sequencing Center for Infectious Disease"/>
            <person name="Wu L."/>
            <person name="Ma J."/>
        </authorList>
    </citation>
    <scope>NUCLEOTIDE SEQUENCE [LARGE SCALE GENOMIC DNA]</scope>
    <source>
        <strain evidence="2">CCUG 62974</strain>
    </source>
</reference>
<dbReference type="PANTHER" id="PTHR36452:SF1">
    <property type="entry name" value="DUF2461 DOMAIN-CONTAINING PROTEIN"/>
    <property type="match status" value="1"/>
</dbReference>
<gene>
    <name evidence="1" type="ORF">ACFQ08_16510</name>
</gene>
<name>A0ABW3DTX7_9ACTN</name>
<evidence type="ECO:0000313" key="2">
    <source>
        <dbReference type="Proteomes" id="UP001597024"/>
    </source>
</evidence>
<comment type="caution">
    <text evidence="1">The sequence shown here is derived from an EMBL/GenBank/DDBJ whole genome shotgun (WGS) entry which is preliminary data.</text>
</comment>
<protein>
    <submittedName>
        <fullName evidence="1">DUF2461 domain-containing protein</fullName>
    </submittedName>
</protein>
<dbReference type="InterPro" id="IPR015996">
    <property type="entry name" value="UCP028451"/>
</dbReference>
<dbReference type="PIRSF" id="PIRSF028451">
    <property type="entry name" value="UCP028451"/>
    <property type="match status" value="1"/>
</dbReference>
<proteinExistence type="predicted"/>
<evidence type="ECO:0000313" key="1">
    <source>
        <dbReference type="EMBL" id="MFD0886148.1"/>
    </source>
</evidence>
<dbReference type="Proteomes" id="UP001597024">
    <property type="component" value="Unassembled WGS sequence"/>
</dbReference>
<organism evidence="1 2">
    <name type="scientific">Streptosporangium algeriense</name>
    <dbReference type="NCBI Taxonomy" id="1682748"/>
    <lineage>
        <taxon>Bacteria</taxon>
        <taxon>Bacillati</taxon>
        <taxon>Actinomycetota</taxon>
        <taxon>Actinomycetes</taxon>
        <taxon>Streptosporangiales</taxon>
        <taxon>Streptosporangiaceae</taxon>
        <taxon>Streptosporangium</taxon>
    </lineage>
</organism>
<keyword evidence="2" id="KW-1185">Reference proteome</keyword>
<dbReference type="EMBL" id="JBHTHX010000528">
    <property type="protein sequence ID" value="MFD0886148.1"/>
    <property type="molecule type" value="Genomic_DNA"/>
</dbReference>
<dbReference type="InterPro" id="IPR012808">
    <property type="entry name" value="CHP02453"/>
</dbReference>
<dbReference type="NCBIfam" id="TIGR02453">
    <property type="entry name" value="TIGR02453 family protein"/>
    <property type="match status" value="1"/>
</dbReference>
<accession>A0ABW3DTX7</accession>
<sequence length="214" mass="24340">MGRMGFSGFPDEGLVFYEGLEADNSKTYWTRNKRVYEEAVRVPMAALGEELAEEFGQARMFRPNRDVRFSRDKSPYKTHQGSYVPKGEAIGFYVQLDAAGLLVGGGLYAAQGEQLARYRQAVDEEISGVPLEKIVAEARVAGYAIEGDRLKTRPRGVPEDHPRLDLLRHRSLHASRRFEPEAWIHTPQVVERVREVWRDLTPLVEWLADQLPAD</sequence>